<gene>
    <name evidence="2" type="ORF">AVEN_218355_1</name>
</gene>
<dbReference type="AlphaFoldDB" id="A0A4Y2TFW2"/>
<feature type="region of interest" description="Disordered" evidence="1">
    <location>
        <begin position="1"/>
        <end position="30"/>
    </location>
</feature>
<keyword evidence="3" id="KW-1185">Reference proteome</keyword>
<feature type="compositionally biased region" description="Basic residues" evidence="1">
    <location>
        <begin position="12"/>
        <end position="23"/>
    </location>
</feature>
<comment type="caution">
    <text evidence="2">The sequence shown here is derived from an EMBL/GenBank/DDBJ whole genome shotgun (WGS) entry which is preliminary data.</text>
</comment>
<sequence>MLDRQPPDCKSLRRGMPGHRKCGQHNLAPNNMHQEERKFIHLLAMLADIESEVIQESYSEISNYQLFAAEMAKGQGASQLHVLFKMR</sequence>
<reference evidence="2 3" key="1">
    <citation type="journal article" date="2019" name="Sci. Rep.">
        <title>Orb-weaving spider Araneus ventricosus genome elucidates the spidroin gene catalogue.</title>
        <authorList>
            <person name="Kono N."/>
            <person name="Nakamura H."/>
            <person name="Ohtoshi R."/>
            <person name="Moran D.A.P."/>
            <person name="Shinohara A."/>
            <person name="Yoshida Y."/>
            <person name="Fujiwara M."/>
            <person name="Mori M."/>
            <person name="Tomita M."/>
            <person name="Arakawa K."/>
        </authorList>
    </citation>
    <scope>NUCLEOTIDE SEQUENCE [LARGE SCALE GENOMIC DNA]</scope>
</reference>
<evidence type="ECO:0000313" key="3">
    <source>
        <dbReference type="Proteomes" id="UP000499080"/>
    </source>
</evidence>
<evidence type="ECO:0000313" key="2">
    <source>
        <dbReference type="EMBL" id="GBN98890.1"/>
    </source>
</evidence>
<name>A0A4Y2TFW2_ARAVE</name>
<organism evidence="2 3">
    <name type="scientific">Araneus ventricosus</name>
    <name type="common">Orbweaver spider</name>
    <name type="synonym">Epeira ventricosa</name>
    <dbReference type="NCBI Taxonomy" id="182803"/>
    <lineage>
        <taxon>Eukaryota</taxon>
        <taxon>Metazoa</taxon>
        <taxon>Ecdysozoa</taxon>
        <taxon>Arthropoda</taxon>
        <taxon>Chelicerata</taxon>
        <taxon>Arachnida</taxon>
        <taxon>Araneae</taxon>
        <taxon>Araneomorphae</taxon>
        <taxon>Entelegynae</taxon>
        <taxon>Araneoidea</taxon>
        <taxon>Araneidae</taxon>
        <taxon>Araneus</taxon>
    </lineage>
</organism>
<evidence type="ECO:0000256" key="1">
    <source>
        <dbReference type="SAM" id="MobiDB-lite"/>
    </source>
</evidence>
<dbReference type="Proteomes" id="UP000499080">
    <property type="component" value="Unassembled WGS sequence"/>
</dbReference>
<proteinExistence type="predicted"/>
<protein>
    <submittedName>
        <fullName evidence="2">Uncharacterized protein</fullName>
    </submittedName>
</protein>
<accession>A0A4Y2TFW2</accession>
<feature type="compositionally biased region" description="Basic and acidic residues" evidence="1">
    <location>
        <begin position="1"/>
        <end position="11"/>
    </location>
</feature>
<dbReference type="EMBL" id="BGPR01027993">
    <property type="protein sequence ID" value="GBN98890.1"/>
    <property type="molecule type" value="Genomic_DNA"/>
</dbReference>